<dbReference type="GeneID" id="85476414"/>
<name>A0AAI9ZEG6_9PEZI</name>
<keyword evidence="3" id="KW-1185">Reference proteome</keyword>
<evidence type="ECO:0000313" key="2">
    <source>
        <dbReference type="EMBL" id="KAK1622792.1"/>
    </source>
</evidence>
<dbReference type="AlphaFoldDB" id="A0AAI9ZEG6"/>
<evidence type="ECO:0000256" key="1">
    <source>
        <dbReference type="SAM" id="MobiDB-lite"/>
    </source>
</evidence>
<dbReference type="Proteomes" id="UP001243989">
    <property type="component" value="Unassembled WGS sequence"/>
</dbReference>
<feature type="region of interest" description="Disordered" evidence="1">
    <location>
        <begin position="1"/>
        <end position="59"/>
    </location>
</feature>
<feature type="compositionally biased region" description="Polar residues" evidence="1">
    <location>
        <begin position="19"/>
        <end position="29"/>
    </location>
</feature>
<protein>
    <submittedName>
        <fullName evidence="2">Uncharacterized protein</fullName>
    </submittedName>
</protein>
<proteinExistence type="predicted"/>
<sequence length="59" mass="6536">MSTSLERFDNVHSRANEIWDTSNSSGWQRTKTHHLSRTAVTGLQTKPSAHLSGPFPSNA</sequence>
<accession>A0AAI9ZEG6</accession>
<feature type="compositionally biased region" description="Basic and acidic residues" evidence="1">
    <location>
        <begin position="1"/>
        <end position="17"/>
    </location>
</feature>
<feature type="compositionally biased region" description="Polar residues" evidence="1">
    <location>
        <begin position="38"/>
        <end position="47"/>
    </location>
</feature>
<evidence type="ECO:0000313" key="3">
    <source>
        <dbReference type="Proteomes" id="UP001243989"/>
    </source>
</evidence>
<organism evidence="2 3">
    <name type="scientific">Colletotrichum phormii</name>
    <dbReference type="NCBI Taxonomy" id="359342"/>
    <lineage>
        <taxon>Eukaryota</taxon>
        <taxon>Fungi</taxon>
        <taxon>Dikarya</taxon>
        <taxon>Ascomycota</taxon>
        <taxon>Pezizomycotina</taxon>
        <taxon>Sordariomycetes</taxon>
        <taxon>Hypocreomycetidae</taxon>
        <taxon>Glomerellales</taxon>
        <taxon>Glomerellaceae</taxon>
        <taxon>Colletotrichum</taxon>
        <taxon>Colletotrichum acutatum species complex</taxon>
    </lineage>
</organism>
<dbReference type="RefSeq" id="XP_060438787.1">
    <property type="nucleotide sequence ID" value="XM_060591552.1"/>
</dbReference>
<comment type="caution">
    <text evidence="2">The sequence shown here is derived from an EMBL/GenBank/DDBJ whole genome shotgun (WGS) entry which is preliminary data.</text>
</comment>
<gene>
    <name evidence="2" type="ORF">BDP81DRAFT_440855</name>
</gene>
<dbReference type="EMBL" id="JAHMHQ010000033">
    <property type="protein sequence ID" value="KAK1622792.1"/>
    <property type="molecule type" value="Genomic_DNA"/>
</dbReference>
<reference evidence="2" key="1">
    <citation type="submission" date="2021-06" db="EMBL/GenBank/DDBJ databases">
        <title>Comparative genomics, transcriptomics and evolutionary studies reveal genomic signatures of adaptation to plant cell wall in hemibiotrophic fungi.</title>
        <authorList>
            <consortium name="DOE Joint Genome Institute"/>
            <person name="Baroncelli R."/>
            <person name="Diaz J.F."/>
            <person name="Benocci T."/>
            <person name="Peng M."/>
            <person name="Battaglia E."/>
            <person name="Haridas S."/>
            <person name="Andreopoulos W."/>
            <person name="Labutti K."/>
            <person name="Pangilinan J."/>
            <person name="Floch G.L."/>
            <person name="Makela M.R."/>
            <person name="Henrissat B."/>
            <person name="Grigoriev I.V."/>
            <person name="Crouch J.A."/>
            <person name="De Vries R.P."/>
            <person name="Sukno S.A."/>
            <person name="Thon M.R."/>
        </authorList>
    </citation>
    <scope>NUCLEOTIDE SEQUENCE</scope>
    <source>
        <strain evidence="2">CBS 102054</strain>
    </source>
</reference>